<evidence type="ECO:0000256" key="1">
    <source>
        <dbReference type="SAM" id="Phobius"/>
    </source>
</evidence>
<organism evidence="2 3">
    <name type="scientific">Alkalihalobacterium chitinilyticum</name>
    <dbReference type="NCBI Taxonomy" id="2980103"/>
    <lineage>
        <taxon>Bacteria</taxon>
        <taxon>Bacillati</taxon>
        <taxon>Bacillota</taxon>
        <taxon>Bacilli</taxon>
        <taxon>Bacillales</taxon>
        <taxon>Bacillaceae</taxon>
        <taxon>Alkalihalobacterium</taxon>
    </lineage>
</organism>
<reference evidence="2" key="1">
    <citation type="submission" date="2024-05" db="EMBL/GenBank/DDBJ databases">
        <title>Alkalihalobacillus sp. strain MEB203 novel alkaliphilic bacterium from Lonar Lake, India.</title>
        <authorList>
            <person name="Joshi A."/>
            <person name="Thite S."/>
            <person name="Mengade P."/>
        </authorList>
    </citation>
    <scope>NUCLEOTIDE SEQUENCE</scope>
    <source>
        <strain evidence="2">MEB 203</strain>
    </source>
</reference>
<comment type="caution">
    <text evidence="2">The sequence shown here is derived from an EMBL/GenBank/DDBJ whole genome shotgun (WGS) entry which is preliminary data.</text>
</comment>
<feature type="transmembrane region" description="Helical" evidence="1">
    <location>
        <begin position="33"/>
        <end position="50"/>
    </location>
</feature>
<gene>
    <name evidence="2" type="ORF">N7Z68_04305</name>
</gene>
<protein>
    <submittedName>
        <fullName evidence="2">Uncharacterized protein</fullName>
    </submittedName>
</protein>
<dbReference type="Proteomes" id="UP001148125">
    <property type="component" value="Unassembled WGS sequence"/>
</dbReference>
<sequence>MNTKTVIIGFLLFSITTIASFLLIDYMTDINDGIVVIISLAVGFLIEYLYRKKTI</sequence>
<evidence type="ECO:0000313" key="3">
    <source>
        <dbReference type="Proteomes" id="UP001148125"/>
    </source>
</evidence>
<feature type="transmembrane region" description="Helical" evidence="1">
    <location>
        <begin position="7"/>
        <end position="27"/>
    </location>
</feature>
<accession>A0ABT5VAV1</accession>
<keyword evidence="1" id="KW-1133">Transmembrane helix</keyword>
<evidence type="ECO:0000313" key="2">
    <source>
        <dbReference type="EMBL" id="MDE5412597.1"/>
    </source>
</evidence>
<keyword evidence="3" id="KW-1185">Reference proteome</keyword>
<keyword evidence="1" id="KW-0812">Transmembrane</keyword>
<name>A0ABT5VAV1_9BACI</name>
<proteinExistence type="predicted"/>
<dbReference type="RefSeq" id="WP_275117226.1">
    <property type="nucleotide sequence ID" value="NZ_JAOTPO010000002.1"/>
</dbReference>
<keyword evidence="1" id="KW-0472">Membrane</keyword>
<dbReference type="EMBL" id="JAOTPO010000002">
    <property type="protein sequence ID" value="MDE5412597.1"/>
    <property type="molecule type" value="Genomic_DNA"/>
</dbReference>